<comment type="caution">
    <text evidence="2">The sequence shown here is derived from an EMBL/GenBank/DDBJ whole genome shotgun (WGS) entry which is preliminary data.</text>
</comment>
<feature type="compositionally biased region" description="Low complexity" evidence="1">
    <location>
        <begin position="136"/>
        <end position="147"/>
    </location>
</feature>
<name>A0A1Y3B875_EURMA</name>
<dbReference type="Proteomes" id="UP000194236">
    <property type="component" value="Unassembled WGS sequence"/>
</dbReference>
<gene>
    <name evidence="2" type="ORF">BLA29_010192</name>
</gene>
<evidence type="ECO:0000313" key="2">
    <source>
        <dbReference type="EMBL" id="OTF76367.1"/>
    </source>
</evidence>
<dbReference type="AlphaFoldDB" id="A0A1Y3B875"/>
<dbReference type="EMBL" id="MUJZ01037802">
    <property type="protein sequence ID" value="OTF76367.1"/>
    <property type="molecule type" value="Genomic_DNA"/>
</dbReference>
<dbReference type="PANTHER" id="PTHR33936:SF24">
    <property type="entry name" value="C2H2-TYPE DOMAIN-CONTAINING PROTEIN"/>
    <property type="match status" value="1"/>
</dbReference>
<protein>
    <submittedName>
        <fullName evidence="2">Uncharacterized protein</fullName>
    </submittedName>
</protein>
<evidence type="ECO:0000256" key="1">
    <source>
        <dbReference type="SAM" id="MobiDB-lite"/>
    </source>
</evidence>
<dbReference type="OrthoDB" id="5860767at2759"/>
<evidence type="ECO:0000313" key="3">
    <source>
        <dbReference type="Proteomes" id="UP000194236"/>
    </source>
</evidence>
<keyword evidence="3" id="KW-1185">Reference proteome</keyword>
<proteinExistence type="predicted"/>
<feature type="region of interest" description="Disordered" evidence="1">
    <location>
        <begin position="130"/>
        <end position="151"/>
    </location>
</feature>
<sequence>MRYLWRKLFSSHLQSSHGIDIQTKDLLFENYEKFKSFLKKIQQETCSNYSTKNIIRNTDQQVTYENFICSTRGGSRRSSKKSTIKIGNICPAQISIFRNNNDGSYRIKWITTHVGHGKLWINDSEIIEKDDDDNNKSTTTTTTPNNDGKQQFQINDFVEDALD</sequence>
<dbReference type="InterPro" id="IPR052797">
    <property type="entry name" value="RegFact_GeneExpr_CellDeath"/>
</dbReference>
<accession>A0A1Y3B875</accession>
<reference evidence="2 3" key="1">
    <citation type="submission" date="2017-03" db="EMBL/GenBank/DDBJ databases">
        <title>Genome Survey of Euroglyphus maynei.</title>
        <authorList>
            <person name="Arlian L.G."/>
            <person name="Morgan M.S."/>
            <person name="Rider S.D."/>
        </authorList>
    </citation>
    <scope>NUCLEOTIDE SEQUENCE [LARGE SCALE GENOMIC DNA]</scope>
    <source>
        <strain evidence="2">Arlian Lab</strain>
        <tissue evidence="2">Whole body</tissue>
    </source>
</reference>
<organism evidence="2 3">
    <name type="scientific">Euroglyphus maynei</name>
    <name type="common">Mayne's house dust mite</name>
    <dbReference type="NCBI Taxonomy" id="6958"/>
    <lineage>
        <taxon>Eukaryota</taxon>
        <taxon>Metazoa</taxon>
        <taxon>Ecdysozoa</taxon>
        <taxon>Arthropoda</taxon>
        <taxon>Chelicerata</taxon>
        <taxon>Arachnida</taxon>
        <taxon>Acari</taxon>
        <taxon>Acariformes</taxon>
        <taxon>Sarcoptiformes</taxon>
        <taxon>Astigmata</taxon>
        <taxon>Psoroptidia</taxon>
        <taxon>Analgoidea</taxon>
        <taxon>Pyroglyphidae</taxon>
        <taxon>Pyroglyphinae</taxon>
        <taxon>Euroglyphus</taxon>
    </lineage>
</organism>
<dbReference type="PANTHER" id="PTHR33936">
    <property type="entry name" value="PROTEIN CBG17840"/>
    <property type="match status" value="1"/>
</dbReference>